<name>A0A0G1MHA8_9BACT</name>
<dbReference type="InterPro" id="IPR028098">
    <property type="entry name" value="Glyco_trans_4-like_N"/>
</dbReference>
<dbReference type="Proteomes" id="UP000033999">
    <property type="component" value="Unassembled WGS sequence"/>
</dbReference>
<dbReference type="InterPro" id="IPR050194">
    <property type="entry name" value="Glycosyltransferase_grp1"/>
</dbReference>
<evidence type="ECO:0000259" key="2">
    <source>
        <dbReference type="Pfam" id="PF13439"/>
    </source>
</evidence>
<dbReference type="InterPro" id="IPR001296">
    <property type="entry name" value="Glyco_trans_1"/>
</dbReference>
<dbReference type="CDD" id="cd03801">
    <property type="entry name" value="GT4_PimA-like"/>
    <property type="match status" value="1"/>
</dbReference>
<dbReference type="GO" id="GO:0016757">
    <property type="term" value="F:glycosyltransferase activity"/>
    <property type="evidence" value="ECO:0007669"/>
    <property type="project" value="InterPro"/>
</dbReference>
<protein>
    <submittedName>
        <fullName evidence="3">Uncharacterized protein</fullName>
    </submittedName>
</protein>
<feature type="domain" description="Glycosyltransferase subfamily 4-like N-terminal" evidence="2">
    <location>
        <begin position="27"/>
        <end position="178"/>
    </location>
</feature>
<dbReference type="SUPFAM" id="SSF53756">
    <property type="entry name" value="UDP-Glycosyltransferase/glycogen phosphorylase"/>
    <property type="match status" value="1"/>
</dbReference>
<dbReference type="EMBL" id="LCKX01000006">
    <property type="protein sequence ID" value="KKU07751.1"/>
    <property type="molecule type" value="Genomic_DNA"/>
</dbReference>
<proteinExistence type="predicted"/>
<dbReference type="PANTHER" id="PTHR45947">
    <property type="entry name" value="SULFOQUINOVOSYL TRANSFERASE SQD2"/>
    <property type="match status" value="1"/>
</dbReference>
<organism evidence="3 4">
    <name type="scientific">Candidatus Magasanikbacteria bacterium GW2011_GWA2_45_39</name>
    <dbReference type="NCBI Taxonomy" id="1619041"/>
    <lineage>
        <taxon>Bacteria</taxon>
        <taxon>Candidatus Magasanikiibacteriota</taxon>
    </lineage>
</organism>
<sequence>MKIIGITTKLNFVTSGGSIGEIDLTYRTLQKLGHDLTVITAFSNANNMPEPLPYTVVEEQFTSSHLLGIMWQCYRLLKTYEAQADVFHLDGQVFLYGAGLYRRLGGRIPISTYFNRELSSWPENVSSFSSAKHDPWWRRIKKKLRWYVEKYLGIPLANAIDWMSFASPVLQKAYENFGLKTANKAMILGDPLDYKKLMEEQGLTEMTYQQRNKSAGVLVLFYSGRMTPGKGFDFLLKAFAQLRHKERFHLILGGKGQEEQNIRQMAKDLELEPYVEFPGWVTKSQVYENFKRTDIFIHARWRTELTSVTLLEAMTFGLPSVLPGGGGIKWVAKDSALYYTDIDYHDLARQIERLGDDFNLRSKISRNCYVRLAEDEMNHELTIAQLAAGMERIIKQEK</sequence>
<dbReference type="Pfam" id="PF13439">
    <property type="entry name" value="Glyco_transf_4"/>
    <property type="match status" value="1"/>
</dbReference>
<reference evidence="3 4" key="1">
    <citation type="journal article" date="2015" name="Nature">
        <title>rRNA introns, odd ribosomes, and small enigmatic genomes across a large radiation of phyla.</title>
        <authorList>
            <person name="Brown C.T."/>
            <person name="Hug L.A."/>
            <person name="Thomas B.C."/>
            <person name="Sharon I."/>
            <person name="Castelle C.J."/>
            <person name="Singh A."/>
            <person name="Wilkins M.J."/>
            <person name="Williams K.H."/>
            <person name="Banfield J.F."/>
        </authorList>
    </citation>
    <scope>NUCLEOTIDE SEQUENCE [LARGE SCALE GENOMIC DNA]</scope>
</reference>
<evidence type="ECO:0000313" key="3">
    <source>
        <dbReference type="EMBL" id="KKU07751.1"/>
    </source>
</evidence>
<dbReference type="Gene3D" id="3.40.50.2000">
    <property type="entry name" value="Glycogen Phosphorylase B"/>
    <property type="match status" value="2"/>
</dbReference>
<accession>A0A0G1MHA8</accession>
<dbReference type="AlphaFoldDB" id="A0A0G1MHA8"/>
<comment type="caution">
    <text evidence="3">The sequence shown here is derived from an EMBL/GenBank/DDBJ whole genome shotgun (WGS) entry which is preliminary data.</text>
</comment>
<feature type="domain" description="Glycosyl transferase family 1" evidence="1">
    <location>
        <begin position="211"/>
        <end position="368"/>
    </location>
</feature>
<evidence type="ECO:0000313" key="4">
    <source>
        <dbReference type="Proteomes" id="UP000033999"/>
    </source>
</evidence>
<evidence type="ECO:0000259" key="1">
    <source>
        <dbReference type="Pfam" id="PF00534"/>
    </source>
</evidence>
<dbReference type="PANTHER" id="PTHR45947:SF3">
    <property type="entry name" value="SULFOQUINOVOSYL TRANSFERASE SQD2"/>
    <property type="match status" value="1"/>
</dbReference>
<gene>
    <name evidence="3" type="ORF">UX10_C0006G0022</name>
</gene>
<dbReference type="Pfam" id="PF00534">
    <property type="entry name" value="Glycos_transf_1"/>
    <property type="match status" value="1"/>
</dbReference>